<comment type="caution">
    <text evidence="1">The sequence shown here is derived from an EMBL/GenBank/DDBJ whole genome shotgun (WGS) entry which is preliminary data.</text>
</comment>
<evidence type="ECO:0000313" key="2">
    <source>
        <dbReference type="Proteomes" id="UP000276133"/>
    </source>
</evidence>
<sequence>MSILPSFVFNEKIAYKKPVKEISRIDKINPIIYPDIMIRKIPKSANFIEIKEAIDSIKDLSAKVDYVRLVKSENTEKPWSQVVFLRLLDQSKHDIELKLLIDHFTKNRYKGSSFLQFSLSCRKENAIVITKKSAFDELLEERIRCYETTKKKTSEIKSDVEKEPSLDKLRINEVSVKQEGTTHKYNKDDCFAFERMTSIATDCPPNPEKPNPYECSTERMRLFVQHFYENIHKNTYGVPA</sequence>
<accession>A0A3M7Q6K5</accession>
<organism evidence="1 2">
    <name type="scientific">Brachionus plicatilis</name>
    <name type="common">Marine rotifer</name>
    <name type="synonym">Brachionus muelleri</name>
    <dbReference type="NCBI Taxonomy" id="10195"/>
    <lineage>
        <taxon>Eukaryota</taxon>
        <taxon>Metazoa</taxon>
        <taxon>Spiralia</taxon>
        <taxon>Gnathifera</taxon>
        <taxon>Rotifera</taxon>
        <taxon>Eurotatoria</taxon>
        <taxon>Monogononta</taxon>
        <taxon>Pseudotrocha</taxon>
        <taxon>Ploima</taxon>
        <taxon>Brachionidae</taxon>
        <taxon>Brachionus</taxon>
    </lineage>
</organism>
<feature type="non-terminal residue" evidence="1">
    <location>
        <position position="240"/>
    </location>
</feature>
<gene>
    <name evidence="1" type="ORF">BpHYR1_006735</name>
</gene>
<dbReference type="EMBL" id="REGN01007207">
    <property type="protein sequence ID" value="RNA06983.1"/>
    <property type="molecule type" value="Genomic_DNA"/>
</dbReference>
<dbReference type="AlphaFoldDB" id="A0A3M7Q6K5"/>
<reference evidence="1 2" key="1">
    <citation type="journal article" date="2018" name="Sci. Rep.">
        <title>Genomic signatures of local adaptation to the degree of environmental predictability in rotifers.</title>
        <authorList>
            <person name="Franch-Gras L."/>
            <person name="Hahn C."/>
            <person name="Garcia-Roger E.M."/>
            <person name="Carmona M.J."/>
            <person name="Serra M."/>
            <person name="Gomez A."/>
        </authorList>
    </citation>
    <scope>NUCLEOTIDE SEQUENCE [LARGE SCALE GENOMIC DNA]</scope>
    <source>
        <strain evidence="1">HYR1</strain>
    </source>
</reference>
<dbReference type="Proteomes" id="UP000276133">
    <property type="component" value="Unassembled WGS sequence"/>
</dbReference>
<protein>
    <submittedName>
        <fullName evidence="1">Uncharacterized protein</fullName>
    </submittedName>
</protein>
<proteinExistence type="predicted"/>
<name>A0A3M7Q6K5_BRAPC</name>
<dbReference type="OrthoDB" id="10179122at2759"/>
<evidence type="ECO:0000313" key="1">
    <source>
        <dbReference type="EMBL" id="RNA06983.1"/>
    </source>
</evidence>
<keyword evidence="2" id="KW-1185">Reference proteome</keyword>